<dbReference type="GO" id="GO:0030649">
    <property type="term" value="P:aminoglycoside antibiotic catabolic process"/>
    <property type="evidence" value="ECO:0007669"/>
    <property type="project" value="TreeGrafter"/>
</dbReference>
<evidence type="ECO:0000313" key="7">
    <source>
        <dbReference type="Proteomes" id="UP000579523"/>
    </source>
</evidence>
<sequence>MTASQFRVRCVAEQEFVPWARMIADTYGLDRSEEELADQRAATDLARTLAVFDEGEPVAGASVYRRMLTVPGGVLPVAGIASVGVAPTHRRRGILTSMMRAQLTDLHERRREAVAALRPSEAGIYGRYGYGPATVGNRMRCDRRAMRFHPDTDFGDGTVRLHHADQARPLLEEIYDRVRATTVGWPDRQAAHWAVRLADHPHRRGGATSFRFAVHHERDGRATGYALYRHNSVPDGSGGSAAVVEVAELAACSRRAYAALWRFLAGIDLVARIDYEGALDEPLPHLLVEPRAVQAAPVDRLWLRLADVDRALAGRSYSLPLDLVLDVRDDFCPWNSGRHRLQAEAGNAHCEPTTTPADLRLTAAELGAAFLGGTSLTALAAAGLVEELRSGALSRASAAFRGEREPWYPGGWAFPLY</sequence>
<reference evidence="6 7" key="1">
    <citation type="submission" date="2020-08" db="EMBL/GenBank/DDBJ databases">
        <title>Genomic Encyclopedia of Type Strains, Phase III (KMG-III): the genomes of soil and plant-associated and newly described type strains.</title>
        <authorList>
            <person name="Whitman W."/>
        </authorList>
    </citation>
    <scope>NUCLEOTIDE SEQUENCE [LARGE SCALE GENOMIC DNA]</scope>
    <source>
        <strain evidence="6 7">CECT 3273</strain>
    </source>
</reference>
<dbReference type="Proteomes" id="UP000579523">
    <property type="component" value="Unassembled WGS sequence"/>
</dbReference>
<dbReference type="InterPro" id="IPR051554">
    <property type="entry name" value="Acetyltransferase_Eis"/>
</dbReference>
<dbReference type="InterPro" id="IPR022902">
    <property type="entry name" value="NAcTrfase_Eis"/>
</dbReference>
<feature type="active site" description="Proton acceptor; via carboxylate" evidence="4">
    <location>
        <position position="417"/>
    </location>
</feature>
<proteinExistence type="inferred from homology"/>
<evidence type="ECO:0000256" key="3">
    <source>
        <dbReference type="ARBA" id="ARBA00023315"/>
    </source>
</evidence>
<feature type="active site" description="Proton donor" evidence="4">
    <location>
        <position position="125"/>
    </location>
</feature>
<dbReference type="InterPro" id="IPR041380">
    <property type="entry name" value="Acetyltransf_17"/>
</dbReference>
<dbReference type="RefSeq" id="WP_184828364.1">
    <property type="nucleotide sequence ID" value="NZ_BMTK01000030.1"/>
</dbReference>
<dbReference type="InterPro" id="IPR025559">
    <property type="entry name" value="Eis_dom"/>
</dbReference>
<dbReference type="NCBIfam" id="NF002367">
    <property type="entry name" value="PRK01346.1-4"/>
    <property type="match status" value="1"/>
</dbReference>
<keyword evidence="7" id="KW-1185">Reference proteome</keyword>
<dbReference type="InterPro" id="IPR000182">
    <property type="entry name" value="GNAT_dom"/>
</dbReference>
<feature type="binding site" evidence="4">
    <location>
        <begin position="91"/>
        <end position="96"/>
    </location>
    <ligand>
        <name>acetyl-CoA</name>
        <dbReference type="ChEBI" id="CHEBI:57288"/>
    </ligand>
</feature>
<dbReference type="AlphaFoldDB" id="A0A7W7VAA1"/>
<feature type="domain" description="N-acetyltransferase" evidence="5">
    <location>
        <begin position="6"/>
        <end position="151"/>
    </location>
</feature>
<dbReference type="Pfam" id="PF17668">
    <property type="entry name" value="Acetyltransf_17"/>
    <property type="match status" value="1"/>
</dbReference>
<comment type="similarity">
    <text evidence="1 4">Belongs to the acetyltransferase Eis family.</text>
</comment>
<dbReference type="EMBL" id="JACHJI010000019">
    <property type="protein sequence ID" value="MBB4902791.1"/>
    <property type="molecule type" value="Genomic_DNA"/>
</dbReference>
<dbReference type="Gene3D" id="3.40.630.30">
    <property type="match status" value="2"/>
</dbReference>
<dbReference type="SUPFAM" id="SSF55729">
    <property type="entry name" value="Acyl-CoA N-acyltransferases (Nat)"/>
    <property type="match status" value="1"/>
</dbReference>
<feature type="binding site" evidence="4">
    <location>
        <begin position="83"/>
        <end position="85"/>
    </location>
    <ligand>
        <name>acetyl-CoA</name>
        <dbReference type="ChEBI" id="CHEBI:57288"/>
    </ligand>
</feature>
<dbReference type="Gene3D" id="3.30.1050.10">
    <property type="entry name" value="SCP2 sterol-binding domain"/>
    <property type="match status" value="1"/>
</dbReference>
<keyword evidence="2 4" id="KW-0808">Transferase</keyword>
<dbReference type="PANTHER" id="PTHR37817:SF1">
    <property type="entry name" value="N-ACETYLTRANSFERASE EIS"/>
    <property type="match status" value="1"/>
</dbReference>
<dbReference type="HAMAP" id="MF_01812">
    <property type="entry name" value="Eis"/>
    <property type="match status" value="1"/>
</dbReference>
<dbReference type="GO" id="GO:0034069">
    <property type="term" value="F:aminoglycoside N-acetyltransferase activity"/>
    <property type="evidence" value="ECO:0007669"/>
    <property type="project" value="TreeGrafter"/>
</dbReference>
<dbReference type="InterPro" id="IPR036527">
    <property type="entry name" value="SCP2_sterol-bd_dom_sf"/>
</dbReference>
<feature type="binding site" evidence="4">
    <location>
        <begin position="120"/>
        <end position="121"/>
    </location>
    <ligand>
        <name>acetyl-CoA</name>
        <dbReference type="ChEBI" id="CHEBI:57288"/>
    </ligand>
</feature>
<dbReference type="SUPFAM" id="SSF55718">
    <property type="entry name" value="SCP-like"/>
    <property type="match status" value="1"/>
</dbReference>
<organism evidence="6 7">
    <name type="scientific">Streptomyces griseomycini</name>
    <dbReference type="NCBI Taxonomy" id="66895"/>
    <lineage>
        <taxon>Bacteria</taxon>
        <taxon>Bacillati</taxon>
        <taxon>Actinomycetota</taxon>
        <taxon>Actinomycetes</taxon>
        <taxon>Kitasatosporales</taxon>
        <taxon>Streptomycetaceae</taxon>
        <taxon>Streptomyces</taxon>
    </lineage>
</organism>
<dbReference type="PANTHER" id="PTHR37817">
    <property type="entry name" value="N-ACETYLTRANSFERASE EIS"/>
    <property type="match status" value="1"/>
</dbReference>
<keyword evidence="3 4" id="KW-0012">Acyltransferase</keyword>
<evidence type="ECO:0000256" key="1">
    <source>
        <dbReference type="ARBA" id="ARBA00009213"/>
    </source>
</evidence>
<protein>
    <submittedName>
        <fullName evidence="6">Acetyltransferase</fullName>
    </submittedName>
</protein>
<dbReference type="InterPro" id="IPR016181">
    <property type="entry name" value="Acyl_CoA_acyltransferase"/>
</dbReference>
<evidence type="ECO:0000256" key="2">
    <source>
        <dbReference type="ARBA" id="ARBA00022679"/>
    </source>
</evidence>
<evidence type="ECO:0000259" key="5">
    <source>
        <dbReference type="PROSITE" id="PS51186"/>
    </source>
</evidence>
<dbReference type="Pfam" id="PF13530">
    <property type="entry name" value="SCP2_2"/>
    <property type="match status" value="1"/>
</dbReference>
<comment type="caution">
    <text evidence="6">The sequence shown here is derived from an EMBL/GenBank/DDBJ whole genome shotgun (WGS) entry which is preliminary data.</text>
</comment>
<dbReference type="Pfam" id="PF13527">
    <property type="entry name" value="Acetyltransf_9"/>
    <property type="match status" value="1"/>
</dbReference>
<gene>
    <name evidence="6" type="ORF">FHS37_006888</name>
</gene>
<comment type="subunit">
    <text evidence="4">Homohexamer; trimer of dimers.</text>
</comment>
<dbReference type="PROSITE" id="PS51186">
    <property type="entry name" value="GNAT"/>
    <property type="match status" value="1"/>
</dbReference>
<evidence type="ECO:0000313" key="6">
    <source>
        <dbReference type="EMBL" id="MBB4902791.1"/>
    </source>
</evidence>
<evidence type="ECO:0000256" key="4">
    <source>
        <dbReference type="HAMAP-Rule" id="MF_01812"/>
    </source>
</evidence>
<accession>A0A7W7VAA1</accession>
<dbReference type="CDD" id="cd04301">
    <property type="entry name" value="NAT_SF"/>
    <property type="match status" value="1"/>
</dbReference>
<name>A0A7W7VAA1_9ACTN</name>